<dbReference type="AlphaFoldDB" id="A0A182C8N4"/>
<dbReference type="GO" id="GO:0003856">
    <property type="term" value="F:3-dehydroquinate synthase activity"/>
    <property type="evidence" value="ECO:0007669"/>
    <property type="project" value="TreeGrafter"/>
</dbReference>
<dbReference type="InterPro" id="IPR030960">
    <property type="entry name" value="DHQS/DOIS_N"/>
</dbReference>
<evidence type="ECO:0000259" key="3">
    <source>
        <dbReference type="Pfam" id="PF01761"/>
    </source>
</evidence>
<dbReference type="Proteomes" id="UP000077339">
    <property type="component" value="Unassembled WGS sequence"/>
</dbReference>
<dbReference type="InterPro" id="IPR050071">
    <property type="entry name" value="Dehydroquinate_synthase"/>
</dbReference>
<evidence type="ECO:0000256" key="1">
    <source>
        <dbReference type="ARBA" id="ARBA00022723"/>
    </source>
</evidence>
<comment type="caution">
    <text evidence="4">The sequence shown here is derived from an EMBL/GenBank/DDBJ whole genome shotgun (WGS) entry which is preliminary data.</text>
</comment>
<dbReference type="PATRIC" id="fig|1453497.3.peg.718"/>
<proteinExistence type="predicted"/>
<keyword evidence="5" id="KW-1185">Reference proteome</keyword>
<feature type="domain" description="3-dehydroquinate synthase N-terminal" evidence="3">
    <location>
        <begin position="50"/>
        <end position="146"/>
    </location>
</feature>
<dbReference type="Gene3D" id="3.40.50.1970">
    <property type="match status" value="1"/>
</dbReference>
<reference evidence="4 5" key="1">
    <citation type="submission" date="2014-02" db="EMBL/GenBank/DDBJ databases">
        <title>Kosmotoga genome sequencing.</title>
        <authorList>
            <person name="Pollo S.M."/>
            <person name="Charchuk R."/>
            <person name="Nesbo C.L."/>
        </authorList>
    </citation>
    <scope>NUCLEOTIDE SEQUENCE [LARGE SCALE GENOMIC DNA]</scope>
    <source>
        <strain evidence="4 5">S304</strain>
    </source>
</reference>
<dbReference type="PANTHER" id="PTHR43622:SF1">
    <property type="entry name" value="3-DEHYDROQUINATE SYNTHASE"/>
    <property type="match status" value="1"/>
</dbReference>
<evidence type="ECO:0000256" key="2">
    <source>
        <dbReference type="ARBA" id="ARBA00023027"/>
    </source>
</evidence>
<dbReference type="PANTHER" id="PTHR43622">
    <property type="entry name" value="3-DEHYDROQUINATE SYNTHASE"/>
    <property type="match status" value="1"/>
</dbReference>
<dbReference type="STRING" id="1453497.AT15_03635"/>
<sequence>MKTLSFELRKEQRCEIIFGKNIDVVSPESIFVMDSGLNNLMPKKSGDVHVLPGGEHVKSIDRVFELYQLFRTKGQSRVVALGGGAIIDLAGYSAFSHSQIEEFYAVPSTSLSQTLLPLHGKFYINFEFKKDMLAIYGLPDKIYIDPGLSYSRFLERGNCELMPFLFIAYSYDEHAFRYLERLFGSSEKLSIDAWSDIIWIVIKLYSERVNDSPGVIGMRFANILESAFRLKLDFLNALAFGVVFEIWLGKIFGVVKGEENLLGLLRKFWSRQWPLRLDFSSINEYLSQIKKLELEIPCFGNAFHEKINAEDFFSLLKDHGKELESLL</sequence>
<dbReference type="EMBL" id="JFHK01000002">
    <property type="protein sequence ID" value="OAA31929.1"/>
    <property type="molecule type" value="Genomic_DNA"/>
</dbReference>
<keyword evidence="1" id="KW-0479">Metal-binding</keyword>
<organism evidence="4 5">
    <name type="scientific">Kosmotoga arenicorallina S304</name>
    <dbReference type="NCBI Taxonomy" id="1453497"/>
    <lineage>
        <taxon>Bacteria</taxon>
        <taxon>Thermotogati</taxon>
        <taxon>Thermotogota</taxon>
        <taxon>Thermotogae</taxon>
        <taxon>Kosmotogales</taxon>
        <taxon>Kosmotogaceae</taxon>
        <taxon>Kosmotoga</taxon>
    </lineage>
</organism>
<dbReference type="GO" id="GO:0046872">
    <property type="term" value="F:metal ion binding"/>
    <property type="evidence" value="ECO:0007669"/>
    <property type="project" value="UniProtKB-KW"/>
</dbReference>
<keyword evidence="2" id="KW-0520">NAD</keyword>
<name>A0A182C8N4_9BACT</name>
<dbReference type="RefSeq" id="WP_068345638.1">
    <property type="nucleotide sequence ID" value="NZ_JFHK01000002.1"/>
</dbReference>
<dbReference type="SUPFAM" id="SSF56796">
    <property type="entry name" value="Dehydroquinate synthase-like"/>
    <property type="match status" value="1"/>
</dbReference>
<accession>A0A182C8N4</accession>
<dbReference type="OrthoDB" id="42843at2"/>
<evidence type="ECO:0000313" key="4">
    <source>
        <dbReference type="EMBL" id="OAA31929.1"/>
    </source>
</evidence>
<protein>
    <recommendedName>
        <fullName evidence="3">3-dehydroquinate synthase N-terminal domain-containing protein</fullName>
    </recommendedName>
</protein>
<dbReference type="Pfam" id="PF01761">
    <property type="entry name" value="DHQ_synthase"/>
    <property type="match status" value="1"/>
</dbReference>
<gene>
    <name evidence="4" type="ORF">AT15_03635</name>
</gene>
<evidence type="ECO:0000313" key="5">
    <source>
        <dbReference type="Proteomes" id="UP000077339"/>
    </source>
</evidence>